<evidence type="ECO:0000256" key="4">
    <source>
        <dbReference type="ARBA" id="ARBA00022741"/>
    </source>
</evidence>
<evidence type="ECO:0000259" key="10">
    <source>
        <dbReference type="PROSITE" id="PS50011"/>
    </source>
</evidence>
<dbReference type="InParanoid" id="W5NHE0"/>
<keyword evidence="5" id="KW-0418">Kinase</keyword>
<keyword evidence="4" id="KW-0547">Nucleotide-binding</keyword>
<feature type="compositionally biased region" description="Basic and acidic residues" evidence="9">
    <location>
        <begin position="182"/>
        <end position="191"/>
    </location>
</feature>
<comment type="catalytic activity">
    <reaction evidence="7">
        <text>L-threonyl-[protein] + ATP = O-phospho-L-threonyl-[protein] + ADP + H(+)</text>
        <dbReference type="Rhea" id="RHEA:46608"/>
        <dbReference type="Rhea" id="RHEA-COMP:11060"/>
        <dbReference type="Rhea" id="RHEA-COMP:11605"/>
        <dbReference type="ChEBI" id="CHEBI:15378"/>
        <dbReference type="ChEBI" id="CHEBI:30013"/>
        <dbReference type="ChEBI" id="CHEBI:30616"/>
        <dbReference type="ChEBI" id="CHEBI:61977"/>
        <dbReference type="ChEBI" id="CHEBI:456216"/>
        <dbReference type="EC" id="2.7.11.1"/>
    </reaction>
</comment>
<dbReference type="Proteomes" id="UP000018468">
    <property type="component" value="Linkage group LG1"/>
</dbReference>
<dbReference type="Gene3D" id="1.10.510.10">
    <property type="entry name" value="Transferase(Phosphotransferase) domain 1"/>
    <property type="match status" value="1"/>
</dbReference>
<feature type="region of interest" description="Disordered" evidence="9">
    <location>
        <begin position="175"/>
        <end position="232"/>
    </location>
</feature>
<evidence type="ECO:0000256" key="8">
    <source>
        <dbReference type="ARBA" id="ARBA00048679"/>
    </source>
</evidence>
<keyword evidence="2" id="KW-0723">Serine/threonine-protein kinase</keyword>
<proteinExistence type="predicted"/>
<evidence type="ECO:0000256" key="3">
    <source>
        <dbReference type="ARBA" id="ARBA00022679"/>
    </source>
</evidence>
<evidence type="ECO:0000256" key="5">
    <source>
        <dbReference type="ARBA" id="ARBA00022777"/>
    </source>
</evidence>
<organism evidence="11 12">
    <name type="scientific">Lepisosteus oculatus</name>
    <name type="common">Spotted gar</name>
    <dbReference type="NCBI Taxonomy" id="7918"/>
    <lineage>
        <taxon>Eukaryota</taxon>
        <taxon>Metazoa</taxon>
        <taxon>Chordata</taxon>
        <taxon>Craniata</taxon>
        <taxon>Vertebrata</taxon>
        <taxon>Euteleostomi</taxon>
        <taxon>Actinopterygii</taxon>
        <taxon>Neopterygii</taxon>
        <taxon>Holostei</taxon>
        <taxon>Semionotiformes</taxon>
        <taxon>Lepisosteidae</taxon>
        <taxon>Lepisosteus</taxon>
    </lineage>
</organism>
<keyword evidence="12" id="KW-1185">Reference proteome</keyword>
<dbReference type="GeneTree" id="ENSGT00940000164803"/>
<dbReference type="HOGENOM" id="CLU_586538_0_0_1"/>
<feature type="domain" description="Protein kinase" evidence="10">
    <location>
        <begin position="1"/>
        <end position="68"/>
    </location>
</feature>
<dbReference type="Bgee" id="ENSLOCG00000016257">
    <property type="expression patterns" value="Expressed in mesonephros"/>
</dbReference>
<keyword evidence="3" id="KW-0808">Transferase</keyword>
<dbReference type="EC" id="2.7.11.1" evidence="1"/>
<comment type="catalytic activity">
    <reaction evidence="8">
        <text>L-seryl-[protein] + ATP = O-phospho-L-seryl-[protein] + ADP + H(+)</text>
        <dbReference type="Rhea" id="RHEA:17989"/>
        <dbReference type="Rhea" id="RHEA-COMP:9863"/>
        <dbReference type="Rhea" id="RHEA-COMP:11604"/>
        <dbReference type="ChEBI" id="CHEBI:15378"/>
        <dbReference type="ChEBI" id="CHEBI:29999"/>
        <dbReference type="ChEBI" id="CHEBI:30616"/>
        <dbReference type="ChEBI" id="CHEBI:83421"/>
        <dbReference type="ChEBI" id="CHEBI:456216"/>
        <dbReference type="EC" id="2.7.11.1"/>
    </reaction>
</comment>
<dbReference type="GO" id="GO:0005737">
    <property type="term" value="C:cytoplasm"/>
    <property type="evidence" value="ECO:0000318"/>
    <property type="project" value="GO_Central"/>
</dbReference>
<evidence type="ECO:0000256" key="2">
    <source>
        <dbReference type="ARBA" id="ARBA00022527"/>
    </source>
</evidence>
<dbReference type="EMBL" id="AHAT01015758">
    <property type="status" value="NOT_ANNOTATED_CDS"/>
    <property type="molecule type" value="Genomic_DNA"/>
</dbReference>
<dbReference type="GO" id="GO:0005524">
    <property type="term" value="F:ATP binding"/>
    <property type="evidence" value="ECO:0007669"/>
    <property type="project" value="UniProtKB-KW"/>
</dbReference>
<reference evidence="11" key="2">
    <citation type="submission" date="2025-08" db="UniProtKB">
        <authorList>
            <consortium name="Ensembl"/>
        </authorList>
    </citation>
    <scope>IDENTIFICATION</scope>
</reference>
<dbReference type="InterPro" id="IPR011009">
    <property type="entry name" value="Kinase-like_dom_sf"/>
</dbReference>
<reference evidence="12" key="1">
    <citation type="submission" date="2011-12" db="EMBL/GenBank/DDBJ databases">
        <title>The Draft Genome of Lepisosteus oculatus.</title>
        <authorList>
            <consortium name="The Broad Institute Genome Assembly &amp; Analysis Group"/>
            <consortium name="Computational R&amp;D Group"/>
            <consortium name="and Sequencing Platform"/>
            <person name="Di Palma F."/>
            <person name="Alfoldi J."/>
            <person name="Johnson J."/>
            <person name="Berlin A."/>
            <person name="Gnerre S."/>
            <person name="Jaffe D."/>
            <person name="MacCallum I."/>
            <person name="Young S."/>
            <person name="Walker B.J."/>
            <person name="Lander E.S."/>
            <person name="Lindblad-Toh K."/>
        </authorList>
    </citation>
    <scope>NUCLEOTIDE SEQUENCE [LARGE SCALE GENOMIC DNA]</scope>
</reference>
<dbReference type="AlphaFoldDB" id="W5NHE0"/>
<dbReference type="PANTHER" id="PTHR24346">
    <property type="entry name" value="MAP/MICROTUBULE AFFINITY-REGULATING KINASE"/>
    <property type="match status" value="1"/>
</dbReference>
<dbReference type="GO" id="GO:0050321">
    <property type="term" value="F:tau-protein kinase activity"/>
    <property type="evidence" value="ECO:0000318"/>
    <property type="project" value="GO_Central"/>
</dbReference>
<reference evidence="11" key="3">
    <citation type="submission" date="2025-09" db="UniProtKB">
        <authorList>
            <consortium name="Ensembl"/>
        </authorList>
    </citation>
    <scope>IDENTIFICATION</scope>
</reference>
<protein>
    <recommendedName>
        <fullName evidence="1">non-specific serine/threonine protein kinase</fullName>
        <ecNumber evidence="1">2.7.11.1</ecNumber>
    </recommendedName>
</protein>
<feature type="compositionally biased region" description="Basic and acidic residues" evidence="9">
    <location>
        <begin position="208"/>
        <end position="225"/>
    </location>
</feature>
<dbReference type="GO" id="GO:0035556">
    <property type="term" value="P:intracellular signal transduction"/>
    <property type="evidence" value="ECO:0000318"/>
    <property type="project" value="GO_Central"/>
</dbReference>
<evidence type="ECO:0000256" key="6">
    <source>
        <dbReference type="ARBA" id="ARBA00022840"/>
    </source>
</evidence>
<dbReference type="STRING" id="7918.ENSLOCP00000020049"/>
<dbReference type="PANTHER" id="PTHR24346:SF56">
    <property type="entry name" value="SERINE_THREONINE-PROTEIN KINASE MARK2"/>
    <property type="match status" value="1"/>
</dbReference>
<dbReference type="InterPro" id="IPR000719">
    <property type="entry name" value="Prot_kinase_dom"/>
</dbReference>
<dbReference type="eggNOG" id="KOG0583">
    <property type="taxonomic scope" value="Eukaryota"/>
</dbReference>
<name>W5NHE0_LEPOC</name>
<dbReference type="PROSITE" id="PS50011">
    <property type="entry name" value="PROTEIN_KINASE_DOM"/>
    <property type="match status" value="1"/>
</dbReference>
<accession>W5NHE0</accession>
<dbReference type="SUPFAM" id="SSF56112">
    <property type="entry name" value="Protein kinase-like (PK-like)"/>
    <property type="match status" value="1"/>
</dbReference>
<dbReference type="Ensembl" id="ENSLOCT00000020082.1">
    <property type="protein sequence ID" value="ENSLOCP00000020049.1"/>
    <property type="gene ID" value="ENSLOCG00000016257.1"/>
</dbReference>
<dbReference type="GO" id="GO:0000226">
    <property type="term" value="P:microtubule cytoskeleton organization"/>
    <property type="evidence" value="ECO:0000318"/>
    <property type="project" value="GO_Central"/>
</dbReference>
<evidence type="ECO:0000256" key="1">
    <source>
        <dbReference type="ARBA" id="ARBA00012513"/>
    </source>
</evidence>
<evidence type="ECO:0000313" key="12">
    <source>
        <dbReference type="Proteomes" id="UP000018468"/>
    </source>
</evidence>
<sequence length="504" mass="56781">MFAMLTGTLPFTVEPFNIKQLHQKMANGEISAIPSDISKGAVQFMLSLLEPDPTKRPAVKEAMEDKWLNEGYIKRPLNSVFYKNRLRPDEMNSVVLNYMTESLDYALSDVISTMINNRPSAIMATYCLLVKKLARHQKGVKTIKLQKHFIWCNVINECTLVSRGHISTVSLSHYQNPESETAVEKNRKESSKPLWNPFHQTESLSNRKKTEDIPRENLKSIDKTDPSSSLASASVDVIAEDEIAVTLENKDEYFAEVSNFANRELIHLVPPECTSKEEPSHNPCQSDSSETQGHAILCKETSVATKPQRFQEQRASHSDNTPLEPINCHAEIKMEKLHPLNLDKGVSPRLLDTRFKDLLQAMDPKVPALAWRCPEKEGRHFTALESAQLSPLPKLRHTALKDNISRRITWVGTTKNGTGGSPPFLVNGSRPPSFPSSRQQTLIVKSLRHSKERGRNAVSNSAAKRNSIQIRHTHRVADWNLPALSPAFHSKSDKKSELLRMDFG</sequence>
<keyword evidence="6" id="KW-0067">ATP-binding</keyword>
<evidence type="ECO:0000313" key="11">
    <source>
        <dbReference type="Ensembl" id="ENSLOCP00000020049.1"/>
    </source>
</evidence>
<evidence type="ECO:0000256" key="9">
    <source>
        <dbReference type="SAM" id="MobiDB-lite"/>
    </source>
</evidence>
<evidence type="ECO:0000256" key="7">
    <source>
        <dbReference type="ARBA" id="ARBA00047899"/>
    </source>
</evidence>